<keyword evidence="2" id="KW-1185">Reference proteome</keyword>
<dbReference type="EMBL" id="CP003466">
    <property type="protein sequence ID" value="AFT71203.1"/>
    <property type="molecule type" value="Genomic_DNA"/>
</dbReference>
<keyword evidence="1" id="KW-0449">Lipoprotein</keyword>
<protein>
    <submittedName>
        <fullName evidence="1">Lipoprotein, putative</fullName>
    </submittedName>
</protein>
<dbReference type="KEGG" id="adi:B5T_02935"/>
<dbReference type="PATRIC" id="fig|930169.3.peg.2895"/>
<dbReference type="HOGENOM" id="CLU_1243181_0_0_6"/>
<dbReference type="RefSeq" id="WP_014995269.1">
    <property type="nucleotide sequence ID" value="NC_018691.1"/>
</dbReference>
<gene>
    <name evidence="1" type="ordered locus">B5T_02935</name>
</gene>
<dbReference type="STRING" id="930169.B5T_02935"/>
<dbReference type="AlphaFoldDB" id="K0CEY9"/>
<dbReference type="Proteomes" id="UP000006286">
    <property type="component" value="Chromosome"/>
</dbReference>
<organism evidence="1 2">
    <name type="scientific">Alcanivorax dieselolei (strain DSM 16502 / CGMCC 1.3690 / MCCC 1A00001 / B-5)</name>
    <name type="common">Alloalcanivorax dieselolei</name>
    <dbReference type="NCBI Taxonomy" id="930169"/>
    <lineage>
        <taxon>Bacteria</taxon>
        <taxon>Pseudomonadati</taxon>
        <taxon>Pseudomonadota</taxon>
        <taxon>Gammaproteobacteria</taxon>
        <taxon>Oceanospirillales</taxon>
        <taxon>Alcanivoracaceae</taxon>
        <taxon>Alloalcanivorax</taxon>
    </lineage>
</organism>
<name>K0CEY9_ALCDB</name>
<evidence type="ECO:0000313" key="2">
    <source>
        <dbReference type="Proteomes" id="UP000006286"/>
    </source>
</evidence>
<proteinExistence type="predicted"/>
<reference evidence="1 2" key="1">
    <citation type="journal article" date="2012" name="J. Bacteriol.">
        <title>Complete genome sequence of Alcanivorax dieselolei type strain B5.</title>
        <authorList>
            <person name="Lai Q."/>
            <person name="Li W."/>
            <person name="Shao Z."/>
        </authorList>
    </citation>
    <scope>NUCLEOTIDE SEQUENCE [LARGE SCALE GENOMIC DNA]</scope>
    <source>
        <strain evidence="2">DSM 16502 / CGMCC 1.3690 / B-5</strain>
    </source>
</reference>
<accession>K0CEY9</accession>
<sequence>MHSNPSILPGGALLAAIALLLTACGGDSNHRDDNTSGLRGQYTGVYQDQQGRPALATVTVIDEQNLTLVLRDDNDQTSRYTGVHDTQAALLTFTDQGSCEAEAATLSCRFNDIPVTLNPRSDLPATPDLSALAGAYQHRGDDGIATLNADSDGTFEVESEACHSAGRWAAAPDGRLMAISVTSSSCAEAPLNGYLKVDGLYTDGDTLEVHLPDTALAGFWFR</sequence>
<evidence type="ECO:0000313" key="1">
    <source>
        <dbReference type="EMBL" id="AFT71203.1"/>
    </source>
</evidence>